<dbReference type="Proteomes" id="UP000006859">
    <property type="component" value="Chromosome"/>
</dbReference>
<dbReference type="EMBL" id="CP002038">
    <property type="protein sequence ID" value="ADN00014.1"/>
    <property type="molecule type" value="Genomic_DNA"/>
</dbReference>
<organism evidence="1 2">
    <name type="scientific">Dickeya dadantii (strain 3937)</name>
    <name type="common">Erwinia chrysanthemi (strain 3937)</name>
    <dbReference type="NCBI Taxonomy" id="198628"/>
    <lineage>
        <taxon>Bacteria</taxon>
        <taxon>Pseudomonadati</taxon>
        <taxon>Pseudomonadota</taxon>
        <taxon>Gammaproteobacteria</taxon>
        <taxon>Enterobacterales</taxon>
        <taxon>Pectobacteriaceae</taxon>
        <taxon>Dickeya</taxon>
    </lineage>
</organism>
<dbReference type="KEGG" id="ddd:Dda3937_03092"/>
<dbReference type="STRING" id="198628.Dda3937_03092"/>
<dbReference type="AlphaFoldDB" id="E0SFG1"/>
<reference evidence="1 2" key="1">
    <citation type="journal article" date="2011" name="J. Bacteriol.">
        <title>Genome sequence of the plant-pathogenic bacterium Dickeya dadantii 3937.</title>
        <authorList>
            <person name="Glasner J.D."/>
            <person name="Yang C.H."/>
            <person name="Reverchon S."/>
            <person name="Hugouvieux-Cotte-Pattat N."/>
            <person name="Condemine G."/>
            <person name="Bohin J.P."/>
            <person name="Van Gijsegem F."/>
            <person name="Yang S."/>
            <person name="Franza T."/>
            <person name="Expert D."/>
            <person name="Plunkett G. III"/>
            <person name="San Francisco M.J."/>
            <person name="Charkowski A.O."/>
            <person name="Py B."/>
            <person name="Bell K."/>
            <person name="Rauscher L."/>
            <person name="Rodriguez-Palenzuela P."/>
            <person name="Toussaint A."/>
            <person name="Holeva M.C."/>
            <person name="He S.Y."/>
            <person name="Douet V."/>
            <person name="Boccara M."/>
            <person name="Blanco C."/>
            <person name="Toth I."/>
            <person name="Anderson B.D."/>
            <person name="Biehl B.S."/>
            <person name="Mau B."/>
            <person name="Flynn S.M."/>
            <person name="Barras F."/>
            <person name="Lindeberg M."/>
            <person name="Birch P.R."/>
            <person name="Tsuyumu S."/>
            <person name="Shi X."/>
            <person name="Hibbing M."/>
            <person name="Yap M.N."/>
            <person name="Carpentier M."/>
            <person name="Dassa E."/>
            <person name="Umehara M."/>
            <person name="Kim J.F."/>
            <person name="Rusch M."/>
            <person name="Soni P."/>
            <person name="Mayhew G.F."/>
            <person name="Fouts D.E."/>
            <person name="Gill S.R."/>
            <person name="Blattner F.R."/>
            <person name="Keen N.T."/>
            <person name="Perna N.T."/>
        </authorList>
    </citation>
    <scope>NUCLEOTIDE SEQUENCE [LARGE SCALE GENOMIC DNA]</scope>
    <source>
        <strain evidence="1 2">3937</strain>
    </source>
</reference>
<protein>
    <submittedName>
        <fullName evidence="1">Uncharacterized protein</fullName>
    </submittedName>
</protein>
<sequence length="32" mass="3516">MHYHAGAIIVAFVIRDGVCINRKLLCKSGKMA</sequence>
<accession>E0SFG1</accession>
<dbReference type="HOGENOM" id="CLU_3389141_0_0_6"/>
<proteinExistence type="predicted"/>
<keyword evidence="2" id="KW-1185">Reference proteome</keyword>
<gene>
    <name evidence="1" type="ordered locus">Dda3937_03092</name>
</gene>
<evidence type="ECO:0000313" key="1">
    <source>
        <dbReference type="EMBL" id="ADN00014.1"/>
    </source>
</evidence>
<evidence type="ECO:0000313" key="2">
    <source>
        <dbReference type="Proteomes" id="UP000006859"/>
    </source>
</evidence>
<name>E0SFG1_DICD3</name>